<feature type="domain" description="FH2" evidence="4">
    <location>
        <begin position="1"/>
        <end position="328"/>
    </location>
</feature>
<organism evidence="5 6">
    <name type="scientific">Thlaspi arvense</name>
    <name type="common">Field penny-cress</name>
    <dbReference type="NCBI Taxonomy" id="13288"/>
    <lineage>
        <taxon>Eukaryota</taxon>
        <taxon>Viridiplantae</taxon>
        <taxon>Streptophyta</taxon>
        <taxon>Embryophyta</taxon>
        <taxon>Tracheophyta</taxon>
        <taxon>Spermatophyta</taxon>
        <taxon>Magnoliopsida</taxon>
        <taxon>eudicotyledons</taxon>
        <taxon>Gunneridae</taxon>
        <taxon>Pentapetalae</taxon>
        <taxon>rosids</taxon>
        <taxon>malvids</taxon>
        <taxon>Brassicales</taxon>
        <taxon>Brassicaceae</taxon>
        <taxon>Thlaspideae</taxon>
        <taxon>Thlaspi</taxon>
    </lineage>
</organism>
<evidence type="ECO:0000256" key="2">
    <source>
        <dbReference type="RuleBase" id="RU361260"/>
    </source>
</evidence>
<protein>
    <recommendedName>
        <fullName evidence="2">Formin-like protein</fullName>
    </recommendedName>
</protein>
<sequence>MVYQIDLRRANNMEILLTKVKIPLPDMMAAILAMDESVLDIDQVENLIKFCPTKKEIEMLKNYSGDKAALGKCEQFFLELMKVPRVESKLRVFFFKIQFSTQITEFEKSLNVVNSACEEVRSSRKLKEIMKHILHLGNALNQGTAKGDAVGYKLESLLKLSDTCVPNSKMTLMHYLCKVLTYKASHLLDFHKDLESLESASKIHLKSLAEEMQVISIGLEKMDQELTASKSDCPVFEVFHKTLKDFIPIVTAIHLKFLNLFKKAQEENIKQGNYTEPGAFKSPLPPPPFRHFCCRQPPPMKCGRAPPPPPPPPPVFARVLPPLPEGPF</sequence>
<proteinExistence type="inferred from homology"/>
<evidence type="ECO:0000313" key="6">
    <source>
        <dbReference type="Proteomes" id="UP000836841"/>
    </source>
</evidence>
<dbReference type="PANTHER" id="PTHR45733">
    <property type="entry name" value="FORMIN-J"/>
    <property type="match status" value="1"/>
</dbReference>
<gene>
    <name evidence="5" type="ORF">TAV2_LOCUS556</name>
</gene>
<dbReference type="PANTHER" id="PTHR45733:SF10">
    <property type="entry name" value="FORMIN-LIKE PROTEIN 15A-RELATED"/>
    <property type="match status" value="1"/>
</dbReference>
<accession>A0AAU9R8P0</accession>
<evidence type="ECO:0000256" key="1">
    <source>
        <dbReference type="ARBA" id="ARBA00006468"/>
    </source>
</evidence>
<name>A0AAU9R8P0_THLAR</name>
<dbReference type="SMART" id="SM00498">
    <property type="entry name" value="FH2"/>
    <property type="match status" value="1"/>
</dbReference>
<dbReference type="AlphaFoldDB" id="A0AAU9R8P0"/>
<dbReference type="InterPro" id="IPR015425">
    <property type="entry name" value="FH2_Formin"/>
</dbReference>
<comment type="similarity">
    <text evidence="1">Belongs to the formin-like family. Class-II subfamily.</text>
</comment>
<reference evidence="5 6" key="1">
    <citation type="submission" date="2022-03" db="EMBL/GenBank/DDBJ databases">
        <authorList>
            <person name="Nunn A."/>
            <person name="Chopra R."/>
            <person name="Nunn A."/>
            <person name="Contreras Garrido A."/>
        </authorList>
    </citation>
    <scope>NUCLEOTIDE SEQUENCE [LARGE SCALE GENOMIC DNA]</scope>
</reference>
<dbReference type="EMBL" id="OU466857">
    <property type="protein sequence ID" value="CAH2036171.1"/>
    <property type="molecule type" value="Genomic_DNA"/>
</dbReference>
<evidence type="ECO:0000256" key="3">
    <source>
        <dbReference type="SAM" id="MobiDB-lite"/>
    </source>
</evidence>
<dbReference type="Proteomes" id="UP000836841">
    <property type="component" value="Chromosome 1"/>
</dbReference>
<dbReference type="SUPFAM" id="SSF101447">
    <property type="entry name" value="Formin homology 2 domain (FH2 domain)"/>
    <property type="match status" value="1"/>
</dbReference>
<keyword evidence="6" id="KW-1185">Reference proteome</keyword>
<dbReference type="InterPro" id="IPR042201">
    <property type="entry name" value="FH2_Formin_sf"/>
</dbReference>
<dbReference type="Gene3D" id="1.20.58.2220">
    <property type="entry name" value="Formin, FH2 domain"/>
    <property type="match status" value="1"/>
</dbReference>
<dbReference type="Pfam" id="PF02181">
    <property type="entry name" value="FH2"/>
    <property type="match status" value="1"/>
</dbReference>
<feature type="region of interest" description="Disordered" evidence="3">
    <location>
        <begin position="300"/>
        <end position="328"/>
    </location>
</feature>
<dbReference type="PROSITE" id="PS51444">
    <property type="entry name" value="FH2"/>
    <property type="match status" value="1"/>
</dbReference>
<evidence type="ECO:0000313" key="5">
    <source>
        <dbReference type="EMBL" id="CAH2036171.1"/>
    </source>
</evidence>
<dbReference type="InterPro" id="IPR051144">
    <property type="entry name" value="Formin_homology_domain"/>
</dbReference>
<evidence type="ECO:0000259" key="4">
    <source>
        <dbReference type="PROSITE" id="PS51444"/>
    </source>
</evidence>